<dbReference type="EMBL" id="WLYX01000001">
    <property type="protein sequence ID" value="MTD33474.1"/>
    <property type="molecule type" value="Genomic_DNA"/>
</dbReference>
<evidence type="ECO:0000313" key="2">
    <source>
        <dbReference type="EMBL" id="MTD33474.1"/>
    </source>
</evidence>
<protein>
    <submittedName>
        <fullName evidence="2">Pilus assembly protein PilZ</fullName>
    </submittedName>
</protein>
<sequence length="121" mass="13278">MESTTTRQENRPGVLSLHIKERSALFAAYMPFLRNGGIFIPTNKEMQLGEEVFLLLTLMDDPQKIAVQARVVWITPAGANNSRTQGIGVEFVASDVGKQAKDKIETLLGGVLHSSLPTHTM</sequence>
<reference evidence="2 3" key="1">
    <citation type="submission" date="2019-11" db="EMBL/GenBank/DDBJ databases">
        <title>Draft genome sequence of Paludibacterium sp. dN18-1.</title>
        <authorList>
            <person name="Im W.-T."/>
        </authorList>
    </citation>
    <scope>NUCLEOTIDE SEQUENCE [LARGE SCALE GENOMIC DNA]</scope>
    <source>
        <strain evidence="3">dN 18-1</strain>
    </source>
</reference>
<name>A0A844GFK7_9NEIS</name>
<proteinExistence type="predicted"/>
<dbReference type="Pfam" id="PF07238">
    <property type="entry name" value="PilZ"/>
    <property type="match status" value="1"/>
</dbReference>
<dbReference type="Gene3D" id="2.40.10.220">
    <property type="entry name" value="predicted glycosyltransferase like domains"/>
    <property type="match status" value="1"/>
</dbReference>
<dbReference type="Proteomes" id="UP000446658">
    <property type="component" value="Unassembled WGS sequence"/>
</dbReference>
<feature type="domain" description="PilZ" evidence="1">
    <location>
        <begin position="15"/>
        <end position="107"/>
    </location>
</feature>
<organism evidence="2 3">
    <name type="scientific">Paludibacterium denitrificans</name>
    <dbReference type="NCBI Taxonomy" id="2675226"/>
    <lineage>
        <taxon>Bacteria</taxon>
        <taxon>Pseudomonadati</taxon>
        <taxon>Pseudomonadota</taxon>
        <taxon>Betaproteobacteria</taxon>
        <taxon>Neisseriales</taxon>
        <taxon>Chromobacteriaceae</taxon>
        <taxon>Paludibacterium</taxon>
    </lineage>
</organism>
<comment type="caution">
    <text evidence="2">The sequence shown here is derived from an EMBL/GenBank/DDBJ whole genome shotgun (WGS) entry which is preliminary data.</text>
</comment>
<evidence type="ECO:0000259" key="1">
    <source>
        <dbReference type="Pfam" id="PF07238"/>
    </source>
</evidence>
<dbReference type="AlphaFoldDB" id="A0A844GFK7"/>
<accession>A0A844GFK7</accession>
<dbReference type="RefSeq" id="WP_230370420.1">
    <property type="nucleotide sequence ID" value="NZ_WLYX01000001.1"/>
</dbReference>
<dbReference type="GO" id="GO:0035438">
    <property type="term" value="F:cyclic-di-GMP binding"/>
    <property type="evidence" value="ECO:0007669"/>
    <property type="project" value="InterPro"/>
</dbReference>
<keyword evidence="3" id="KW-1185">Reference proteome</keyword>
<dbReference type="InterPro" id="IPR009875">
    <property type="entry name" value="PilZ_domain"/>
</dbReference>
<evidence type="ECO:0000313" key="3">
    <source>
        <dbReference type="Proteomes" id="UP000446658"/>
    </source>
</evidence>
<gene>
    <name evidence="2" type="ORF">GKE73_11280</name>
</gene>